<name>A0A7U7G5E3_9PROT</name>
<keyword evidence="4" id="KW-1185">Reference proteome</keyword>
<dbReference type="Proteomes" id="UP000027590">
    <property type="component" value="Unassembled WGS sequence"/>
</dbReference>
<accession>A0A7U7G5E3</accession>
<evidence type="ECO:0000313" key="1">
    <source>
        <dbReference type="EMBL" id="CDG33404.1"/>
    </source>
</evidence>
<reference evidence="2 4" key="3">
    <citation type="submission" date="2018-02" db="EMBL/GenBank/DDBJ databases">
        <title>Draft genome sequences of four Parasaccharibacter apium strains isolated from honey bees.</title>
        <authorList>
            <person name="Corby-Harris V.L."/>
            <person name="Anderson K.E."/>
        </authorList>
    </citation>
    <scope>NUCLEOTIDE SEQUENCE [LARGE SCALE GENOMIC DNA]</scope>
    <source>
        <strain evidence="2 4">B8</strain>
    </source>
</reference>
<reference evidence="1 3" key="2">
    <citation type="journal article" date="2014" name="PLoS ONE">
        <title>Evolution of mitochondria reconstructed from the energy metabolism of living bacteria.</title>
        <authorList>
            <person name="Degli Esposti M."/>
            <person name="Chouaia B."/>
            <person name="Comandatore F."/>
            <person name="Crotti E."/>
            <person name="Sassera D."/>
            <person name="Lievens P.M."/>
            <person name="Daffonchio D."/>
            <person name="Bandi C."/>
        </authorList>
    </citation>
    <scope>NUCLEOTIDE SEQUENCE [LARGE SCALE GENOMIC DNA]</scope>
    <source>
        <strain evidence="1">AM168</strain>
        <strain evidence="3">AM169</strain>
    </source>
</reference>
<proteinExistence type="predicted"/>
<comment type="caution">
    <text evidence="1">The sequence shown here is derived from an EMBL/GenBank/DDBJ whole genome shotgun (WGS) entry which is preliminary data.</text>
</comment>
<dbReference type="AlphaFoldDB" id="A0A7U7G5E3"/>
<evidence type="ECO:0000313" key="4">
    <source>
        <dbReference type="Proteomes" id="UP000237218"/>
    </source>
</evidence>
<protein>
    <submittedName>
        <fullName evidence="1">Uncharacterized protein</fullName>
    </submittedName>
</protein>
<dbReference type="EMBL" id="CBLY010000004">
    <property type="protein sequence ID" value="CDG33404.1"/>
    <property type="molecule type" value="Genomic_DNA"/>
</dbReference>
<dbReference type="Proteomes" id="UP000237218">
    <property type="component" value="Unassembled WGS sequence"/>
</dbReference>
<gene>
    <name evidence="2" type="ORF">ASQ42_00440</name>
    <name evidence="1" type="ORF">SACS_0666</name>
</gene>
<evidence type="ECO:0000313" key="3">
    <source>
        <dbReference type="Proteomes" id="UP000027590"/>
    </source>
</evidence>
<dbReference type="RefSeq" id="WP_043559103.1">
    <property type="nucleotide sequence ID" value="NZ_CP020554.1"/>
</dbReference>
<evidence type="ECO:0000313" key="2">
    <source>
        <dbReference type="EMBL" id="POS65116.1"/>
    </source>
</evidence>
<organism evidence="1 3">
    <name type="scientific">Parasaccharibacter apium</name>
    <dbReference type="NCBI Taxonomy" id="1510841"/>
    <lineage>
        <taxon>Bacteria</taxon>
        <taxon>Pseudomonadati</taxon>
        <taxon>Pseudomonadota</taxon>
        <taxon>Alphaproteobacteria</taxon>
        <taxon>Acetobacterales</taxon>
        <taxon>Acetobacteraceae</taxon>
        <taxon>Parasaccharibacter</taxon>
    </lineage>
</organism>
<sequence>MMRELSFNELGAVSGGGLFGYRDGTASSGSSNSSTGLFPVRASLGFADSLVGGVVDGIVGAAVGGLTGGANGGANGTGGVIGVGVIAEAVGVILGLTVGGLTGAMLGLSGGYVGTQGYRDGAVQAFLTGSLLPKGGGLF</sequence>
<dbReference type="OrthoDB" id="9981082at2"/>
<reference evidence="1 3" key="1">
    <citation type="journal article" date="2014" name="Genome Biol. Evol.">
        <title>Acetic acid bacteria genomes reveal functional traits for adaptation to life in insect guts.</title>
        <authorList>
            <person name="Chouaia B."/>
            <person name="Gaiarsa S."/>
            <person name="Crotti E."/>
            <person name="Comandatore F."/>
            <person name="Degli Esposti M."/>
            <person name="Ricci I."/>
            <person name="Alma A."/>
            <person name="Favia G."/>
            <person name="Bandi C."/>
            <person name="Daffonchio D."/>
        </authorList>
    </citation>
    <scope>NUCLEOTIDE SEQUENCE [LARGE SCALE GENOMIC DNA]</scope>
    <source>
        <strain evidence="1">AM168</strain>
        <strain evidence="3">AM169</strain>
    </source>
</reference>
<dbReference type="EMBL" id="LMYI01000001">
    <property type="protein sequence ID" value="POS65116.1"/>
    <property type="molecule type" value="Genomic_DNA"/>
</dbReference>